<feature type="signal peptide" evidence="1">
    <location>
        <begin position="1"/>
        <end position="21"/>
    </location>
</feature>
<organism evidence="2 3">
    <name type="scientific">Mesobacillus campisalis</name>
    <dbReference type="NCBI Taxonomy" id="1408103"/>
    <lineage>
        <taxon>Bacteria</taxon>
        <taxon>Bacillati</taxon>
        <taxon>Bacillota</taxon>
        <taxon>Bacilli</taxon>
        <taxon>Bacillales</taxon>
        <taxon>Bacillaceae</taxon>
        <taxon>Mesobacillus</taxon>
    </lineage>
</organism>
<evidence type="ECO:0000313" key="3">
    <source>
        <dbReference type="Proteomes" id="UP000034166"/>
    </source>
</evidence>
<dbReference type="Proteomes" id="UP000034166">
    <property type="component" value="Unassembled WGS sequence"/>
</dbReference>
<reference evidence="2 3" key="1">
    <citation type="submission" date="2015-04" db="EMBL/GenBank/DDBJ databases">
        <title>Taxonomic description and genome sequence of Bacillus campisalis sp. nov., a novel member of the genus Bacillus isolated from solar saltern.</title>
        <authorList>
            <person name="Mathan Kumar R."/>
            <person name="Kaur G."/>
            <person name="Kumar A."/>
            <person name="Singh N.K."/>
            <person name="Kaur N."/>
            <person name="Kumar N."/>
            <person name="Mayilraj S."/>
        </authorList>
    </citation>
    <scope>NUCLEOTIDE SEQUENCE [LARGE SCALE GENOMIC DNA]</scope>
    <source>
        <strain evidence="2 3">SA2-6</strain>
    </source>
</reference>
<evidence type="ECO:0008006" key="4">
    <source>
        <dbReference type="Google" id="ProtNLM"/>
    </source>
</evidence>
<keyword evidence="3" id="KW-1185">Reference proteome</keyword>
<dbReference type="PROSITE" id="PS51257">
    <property type="entry name" value="PROKAR_LIPOPROTEIN"/>
    <property type="match status" value="1"/>
</dbReference>
<sequence length="167" mass="17904">MKNLLLSFIAITLAIVLSACGGENKEAEQDTAAKEGASEETNIKKPLVQYYMGMVKTINEHDAELNAYEQAEEPASDMKAAASSSAAAVAEEVQKLEIPEELKEQKADIENAVGDIISSYEMKAEELEKDAPALDEANEVFAQGVAKLGTIFENAGLQKPGLAKEVN</sequence>
<evidence type="ECO:0000313" key="2">
    <source>
        <dbReference type="EMBL" id="KKK36773.1"/>
    </source>
</evidence>
<dbReference type="EMBL" id="LAYY01000023">
    <property type="protein sequence ID" value="KKK36773.1"/>
    <property type="molecule type" value="Genomic_DNA"/>
</dbReference>
<gene>
    <name evidence="2" type="ORF">WQ57_17585</name>
</gene>
<feature type="chain" id="PRO_5038421503" description="Lipoprotein" evidence="1">
    <location>
        <begin position="22"/>
        <end position="167"/>
    </location>
</feature>
<comment type="caution">
    <text evidence="2">The sequence shown here is derived from an EMBL/GenBank/DDBJ whole genome shotgun (WGS) entry which is preliminary data.</text>
</comment>
<dbReference type="OrthoDB" id="2428534at2"/>
<dbReference type="PATRIC" id="fig|1408103.3.peg.3904"/>
<dbReference type="AlphaFoldDB" id="A0A0M2SRI8"/>
<accession>A0A0M2SRI8</accession>
<proteinExistence type="predicted"/>
<protein>
    <recommendedName>
        <fullName evidence="4">Lipoprotein</fullName>
    </recommendedName>
</protein>
<dbReference type="RefSeq" id="WP_046525071.1">
    <property type="nucleotide sequence ID" value="NZ_LAYY01000023.1"/>
</dbReference>
<evidence type="ECO:0000256" key="1">
    <source>
        <dbReference type="SAM" id="SignalP"/>
    </source>
</evidence>
<name>A0A0M2SRI8_9BACI</name>
<keyword evidence="1" id="KW-0732">Signal</keyword>